<evidence type="ECO:0000256" key="1">
    <source>
        <dbReference type="ARBA" id="ARBA00008645"/>
    </source>
</evidence>
<gene>
    <name evidence="5" type="ORF">GPZ80_10255</name>
</gene>
<comment type="similarity">
    <text evidence="1">Belongs to the AB hydrolase superfamily.</text>
</comment>
<dbReference type="Proteomes" id="UP000734823">
    <property type="component" value="Unassembled WGS sequence"/>
</dbReference>
<feature type="chain" id="PRO_5046503777" evidence="3">
    <location>
        <begin position="27"/>
        <end position="286"/>
    </location>
</feature>
<keyword evidence="6" id="KW-1185">Reference proteome</keyword>
<dbReference type="PANTHER" id="PTHR22946">
    <property type="entry name" value="DIENELACTONE HYDROLASE DOMAIN-CONTAINING PROTEIN-RELATED"/>
    <property type="match status" value="1"/>
</dbReference>
<dbReference type="InterPro" id="IPR050261">
    <property type="entry name" value="FrsA_esterase"/>
</dbReference>
<dbReference type="InterPro" id="IPR029058">
    <property type="entry name" value="AB_hydrolase_fold"/>
</dbReference>
<evidence type="ECO:0000313" key="6">
    <source>
        <dbReference type="Proteomes" id="UP000734823"/>
    </source>
</evidence>
<dbReference type="EMBL" id="JABVED010000004">
    <property type="protein sequence ID" value="MBC6447552.1"/>
    <property type="molecule type" value="Genomic_DNA"/>
</dbReference>
<evidence type="ECO:0000259" key="4">
    <source>
        <dbReference type="Pfam" id="PF12740"/>
    </source>
</evidence>
<dbReference type="RefSeq" id="WP_187220062.1">
    <property type="nucleotide sequence ID" value="NZ_JABVED010000004.1"/>
</dbReference>
<evidence type="ECO:0000256" key="3">
    <source>
        <dbReference type="SAM" id="SignalP"/>
    </source>
</evidence>
<dbReference type="GO" id="GO:0016787">
    <property type="term" value="F:hydrolase activity"/>
    <property type="evidence" value="ECO:0007669"/>
    <property type="project" value="UniProtKB-KW"/>
</dbReference>
<reference evidence="5 6" key="1">
    <citation type="submission" date="2020-06" db="EMBL/GenBank/DDBJ databases">
        <title>Actinokineospora xiongansis sp. nov., isolated from soil of Baiyangdian.</title>
        <authorList>
            <person name="Zhang X."/>
        </authorList>
    </citation>
    <scope>NUCLEOTIDE SEQUENCE [LARGE SCALE GENOMIC DNA]</scope>
    <source>
        <strain evidence="5 6">HBU206404</strain>
    </source>
</reference>
<evidence type="ECO:0000256" key="2">
    <source>
        <dbReference type="ARBA" id="ARBA00022801"/>
    </source>
</evidence>
<name>A0ABR7L4Q2_9PSEU</name>
<keyword evidence="2 5" id="KW-0378">Hydrolase</keyword>
<organism evidence="5 6">
    <name type="scientific">Actinokineospora xionganensis</name>
    <dbReference type="NCBI Taxonomy" id="2684470"/>
    <lineage>
        <taxon>Bacteria</taxon>
        <taxon>Bacillati</taxon>
        <taxon>Actinomycetota</taxon>
        <taxon>Actinomycetes</taxon>
        <taxon>Pseudonocardiales</taxon>
        <taxon>Pseudonocardiaceae</taxon>
        <taxon>Actinokineospora</taxon>
    </lineage>
</organism>
<dbReference type="Gene3D" id="3.40.50.1820">
    <property type="entry name" value="alpha/beta hydrolase"/>
    <property type="match status" value="1"/>
</dbReference>
<dbReference type="InterPro" id="IPR041127">
    <property type="entry name" value="PET_hydrolase/cutinase-like"/>
</dbReference>
<feature type="domain" description="PET hydrolase/cutinase-like" evidence="4">
    <location>
        <begin position="32"/>
        <end position="284"/>
    </location>
</feature>
<evidence type="ECO:0000313" key="5">
    <source>
        <dbReference type="EMBL" id="MBC6447552.1"/>
    </source>
</evidence>
<proteinExistence type="inferred from homology"/>
<dbReference type="Pfam" id="PF12740">
    <property type="entry name" value="PETase"/>
    <property type="match status" value="1"/>
</dbReference>
<sequence>MRKWRKLGAAVGIAAMIAAETGLANAGPGMEGNPYQRGPAPTTASIEAPTGAFAVSNASVPGGNGFGGGTLTYPTDTSQGTFGAVVVTPGFLSPEMKWYGPRLASQGFVVLTIATNTAVDQPGARAAQMLAALRYLVEQSPVKNRVDGSRLAVMGHSMGGGGSLEAAEAYPALKAAIPLEPWDLGKSFSAVRTPTLIVGGQSDWIAPVGQHAVPFYNSIPAGVNKAYIELAGGSHFVPMSPNVTIAKYSIAWLKRFVDNDTRYDQFLCPVPQAAALSVSKGTCPHT</sequence>
<comment type="caution">
    <text evidence="5">The sequence shown here is derived from an EMBL/GenBank/DDBJ whole genome shotgun (WGS) entry which is preliminary data.</text>
</comment>
<keyword evidence="3" id="KW-0732">Signal</keyword>
<accession>A0ABR7L4Q2</accession>
<feature type="signal peptide" evidence="3">
    <location>
        <begin position="1"/>
        <end position="26"/>
    </location>
</feature>
<dbReference type="SUPFAM" id="SSF53474">
    <property type="entry name" value="alpha/beta-Hydrolases"/>
    <property type="match status" value="1"/>
</dbReference>
<dbReference type="PANTHER" id="PTHR22946:SF9">
    <property type="entry name" value="POLYKETIDE TRANSFERASE AF380"/>
    <property type="match status" value="1"/>
</dbReference>
<protein>
    <submittedName>
        <fullName evidence="5">Alpha/beta hydrolase</fullName>
    </submittedName>
</protein>